<evidence type="ECO:0000256" key="1">
    <source>
        <dbReference type="SAM" id="MobiDB-lite"/>
    </source>
</evidence>
<dbReference type="AlphaFoldDB" id="A0A1X7RTG2"/>
<sequence>MWILSLVVFGIGESTLWRWSLRRCAEEAQVMSIIRSKNLIIINMRSATFLVSLLATAFVSAQEIDNDDIPQECRDICRPVVELADRCDNFDNENNRERDCLCETQNAAAFTSCNDCTLQYPNFFIDNDDDDDNTPDRETNEVNLWLNRCNFGSSSGNNTSSPTGAASTGSGVVPVSTSTGGGSTVVVVSPTGGAASATGGAGGASGGSNNGNSNGNDNNVVTSTVDGAAAAATGAPVLAAGLLAAAALAVL</sequence>
<gene>
    <name evidence="2" type="ORF">ZT3D7_G5886</name>
</gene>
<evidence type="ECO:0000313" key="3">
    <source>
        <dbReference type="Proteomes" id="UP000215127"/>
    </source>
</evidence>
<name>A0A1X7RTG2_ZYMT9</name>
<feature type="compositionally biased region" description="Gly residues" evidence="1">
    <location>
        <begin position="199"/>
        <end position="209"/>
    </location>
</feature>
<feature type="region of interest" description="Disordered" evidence="1">
    <location>
        <begin position="156"/>
        <end position="176"/>
    </location>
</feature>
<organism evidence="2 3">
    <name type="scientific">Zymoseptoria tritici (strain ST99CH_3D7)</name>
    <dbReference type="NCBI Taxonomy" id="1276538"/>
    <lineage>
        <taxon>Eukaryota</taxon>
        <taxon>Fungi</taxon>
        <taxon>Dikarya</taxon>
        <taxon>Ascomycota</taxon>
        <taxon>Pezizomycotina</taxon>
        <taxon>Dothideomycetes</taxon>
        <taxon>Dothideomycetidae</taxon>
        <taxon>Mycosphaerellales</taxon>
        <taxon>Mycosphaerellaceae</taxon>
        <taxon>Zymoseptoria</taxon>
    </lineage>
</organism>
<proteinExistence type="predicted"/>
<feature type="region of interest" description="Disordered" evidence="1">
    <location>
        <begin position="194"/>
        <end position="219"/>
    </location>
</feature>
<protein>
    <submittedName>
        <fullName evidence="2">Uncharacterized protein</fullName>
    </submittedName>
</protein>
<dbReference type="EMBL" id="LT853696">
    <property type="protein sequence ID" value="SMQ50733.1"/>
    <property type="molecule type" value="Genomic_DNA"/>
</dbReference>
<dbReference type="Proteomes" id="UP000215127">
    <property type="component" value="Chromosome 5"/>
</dbReference>
<accession>A0A1X7RTG2</accession>
<feature type="compositionally biased region" description="Low complexity" evidence="1">
    <location>
        <begin position="210"/>
        <end position="219"/>
    </location>
</feature>
<dbReference type="STRING" id="1276538.A0A1X7RTG2"/>
<keyword evidence="3" id="KW-1185">Reference proteome</keyword>
<reference evidence="2 3" key="1">
    <citation type="submission" date="2016-06" db="EMBL/GenBank/DDBJ databases">
        <authorList>
            <person name="Kjaerup R.B."/>
            <person name="Dalgaard T.S."/>
            <person name="Juul-Madsen H.R."/>
        </authorList>
    </citation>
    <scope>NUCLEOTIDE SEQUENCE [LARGE SCALE GENOMIC DNA]</scope>
</reference>
<evidence type="ECO:0000313" key="2">
    <source>
        <dbReference type="EMBL" id="SMQ50733.1"/>
    </source>
</evidence>